<evidence type="ECO:0000256" key="1">
    <source>
        <dbReference type="SAM" id="Phobius"/>
    </source>
</evidence>
<keyword evidence="1" id="KW-1133">Transmembrane helix</keyword>
<accession>A0A537KZK1</accession>
<dbReference type="EMBL" id="VBAL01000107">
    <property type="protein sequence ID" value="TMJ01192.1"/>
    <property type="molecule type" value="Genomic_DNA"/>
</dbReference>
<keyword evidence="1" id="KW-0812">Transmembrane</keyword>
<dbReference type="Proteomes" id="UP000319353">
    <property type="component" value="Unassembled WGS sequence"/>
</dbReference>
<sequence>MELGVLLIPILIVVSGAIALVGNAVGRSIGRRRLSLFQLRPRYTAQIVTVITGMLITIVTLIVVLLISSEARVALFRLNTVLRQTRQLEEEIGRQEDRLKQLALGDIGYLNNQEVLRDVIDGRQQADAVRQRVLADVQRATEMARDNGIGPDSHGDVIVLTPPRASWDDIAHLVDLRETDSVVRLVASQNTLKGEPLTVFVQLFDNRLVYAQGTVLVEGIVDGRQAREVISRELLRLADQSARLARGRVMPPPFTLVTAPAAAQVDIDAHRAAVAKVQRAGRQVLVQVVAPRDVYTVGPLAVSFTVRSQ</sequence>
<organism evidence="2 3">
    <name type="scientific">Candidatus Segetimicrobium genomatis</name>
    <dbReference type="NCBI Taxonomy" id="2569760"/>
    <lineage>
        <taxon>Bacteria</taxon>
        <taxon>Bacillati</taxon>
        <taxon>Candidatus Sysuimicrobiota</taxon>
        <taxon>Candidatus Sysuimicrobiia</taxon>
        <taxon>Candidatus Sysuimicrobiales</taxon>
        <taxon>Candidatus Segetimicrobiaceae</taxon>
        <taxon>Candidatus Segetimicrobium</taxon>
    </lineage>
</organism>
<reference evidence="2 3" key="1">
    <citation type="journal article" date="2019" name="Nat. Microbiol.">
        <title>Mediterranean grassland soil C-N compound turnover is dependent on rainfall and depth, and is mediated by genomically divergent microorganisms.</title>
        <authorList>
            <person name="Diamond S."/>
            <person name="Andeer P.F."/>
            <person name="Li Z."/>
            <person name="Crits-Christoph A."/>
            <person name="Burstein D."/>
            <person name="Anantharaman K."/>
            <person name="Lane K.R."/>
            <person name="Thomas B.C."/>
            <person name="Pan C."/>
            <person name="Northen T.R."/>
            <person name="Banfield J.F."/>
        </authorList>
    </citation>
    <scope>NUCLEOTIDE SEQUENCE [LARGE SCALE GENOMIC DNA]</scope>
    <source>
        <strain evidence="2">NP_4</strain>
    </source>
</reference>
<feature type="transmembrane region" description="Helical" evidence="1">
    <location>
        <begin position="47"/>
        <end position="67"/>
    </location>
</feature>
<dbReference type="InterPro" id="IPR021435">
    <property type="entry name" value="DUF3084"/>
</dbReference>
<evidence type="ECO:0000313" key="3">
    <source>
        <dbReference type="Proteomes" id="UP000319353"/>
    </source>
</evidence>
<protein>
    <submittedName>
        <fullName evidence="2">DUF3084 domain-containing protein</fullName>
    </submittedName>
</protein>
<feature type="transmembrane region" description="Helical" evidence="1">
    <location>
        <begin position="6"/>
        <end position="26"/>
    </location>
</feature>
<dbReference type="AlphaFoldDB" id="A0A537KZK1"/>
<gene>
    <name evidence="2" type="ORF">E6H01_08190</name>
</gene>
<comment type="caution">
    <text evidence="2">The sequence shown here is derived from an EMBL/GenBank/DDBJ whole genome shotgun (WGS) entry which is preliminary data.</text>
</comment>
<dbReference type="Pfam" id="PF11283">
    <property type="entry name" value="DUF3084"/>
    <property type="match status" value="1"/>
</dbReference>
<keyword evidence="1" id="KW-0472">Membrane</keyword>
<proteinExistence type="predicted"/>
<evidence type="ECO:0000313" key="2">
    <source>
        <dbReference type="EMBL" id="TMJ01192.1"/>
    </source>
</evidence>
<name>A0A537KZK1_9BACT</name>